<evidence type="ECO:0000256" key="1">
    <source>
        <dbReference type="SAM" id="Phobius"/>
    </source>
</evidence>
<protein>
    <recommendedName>
        <fullName evidence="4">DUF4129 domain-containing protein</fullName>
    </recommendedName>
</protein>
<keyword evidence="1" id="KW-1133">Transmembrane helix</keyword>
<evidence type="ECO:0000313" key="2">
    <source>
        <dbReference type="EMBL" id="MCH1623980.1"/>
    </source>
</evidence>
<gene>
    <name evidence="2" type="ORF">MJG50_01465</name>
</gene>
<feature type="transmembrane region" description="Helical" evidence="1">
    <location>
        <begin position="139"/>
        <end position="158"/>
    </location>
</feature>
<dbReference type="RefSeq" id="WP_240252213.1">
    <property type="nucleotide sequence ID" value="NZ_JAKTTI010000001.1"/>
</dbReference>
<feature type="transmembrane region" description="Helical" evidence="1">
    <location>
        <begin position="266"/>
        <end position="288"/>
    </location>
</feature>
<keyword evidence="1" id="KW-0472">Membrane</keyword>
<keyword evidence="3" id="KW-1185">Reference proteome</keyword>
<accession>A0AAW5E324</accession>
<keyword evidence="1" id="KW-0812">Transmembrane</keyword>
<feature type="transmembrane region" description="Helical" evidence="1">
    <location>
        <begin position="179"/>
        <end position="201"/>
    </location>
</feature>
<dbReference type="EMBL" id="JAKTTI010000001">
    <property type="protein sequence ID" value="MCH1623980.1"/>
    <property type="molecule type" value="Genomic_DNA"/>
</dbReference>
<feature type="transmembrane region" description="Helical" evidence="1">
    <location>
        <begin position="62"/>
        <end position="77"/>
    </location>
</feature>
<feature type="transmembrane region" description="Helical" evidence="1">
    <location>
        <begin position="37"/>
        <end position="55"/>
    </location>
</feature>
<dbReference type="AlphaFoldDB" id="A0AAW5E324"/>
<evidence type="ECO:0008006" key="4">
    <source>
        <dbReference type="Google" id="ProtNLM"/>
    </source>
</evidence>
<sequence>MRSSKAFLHFNQYVMEVIIFYIVLCLGYIQTENLPPILPFIIITGGGALLISFLLSIMKSNMPYFFVLLVIPILALISSELGLSFGVSLFIAAIVCYRVVIHFKKTSKLTDSMILNLSLLIGGLSYFGASVQGYVYKDIILYLLITQLLVLMFGNTLVAIMTSHLENKEKELKKQSASLLGLFGGLLTGAIIFSIVFPFLFVKGLSFVMSVIGKGMSIISKPLFNAVEEFDTKSRPRDSGEGALNWDSALEEKGFIFSFLDELSRINIWTILSILALLILVIVTIIIAKRRFVKEPELTDDTYQFSTTTKNIEKYSSIRKRIKRQTPQVKVRKLVFELEILAASKGLGRFHYENVHEWLTRNTFLDYRLVELYERVRYGDEVLSAEEDAACDEIVKQIKSKIRTLKKTK</sequence>
<proteinExistence type="predicted"/>
<comment type="caution">
    <text evidence="2">The sequence shown here is derived from an EMBL/GenBank/DDBJ whole genome shotgun (WGS) entry which is preliminary data.</text>
</comment>
<feature type="transmembrane region" description="Helical" evidence="1">
    <location>
        <begin position="83"/>
        <end position="101"/>
    </location>
</feature>
<reference evidence="2" key="1">
    <citation type="submission" date="2022-02" db="EMBL/GenBank/DDBJ databases">
        <title>Fredinandcohnia quinoae sp. nov. isolated from Chenopodium quinoa seeds.</title>
        <authorList>
            <person name="Saati-Santamaria Z."/>
            <person name="Flores-Felix J.D."/>
            <person name="Igual J.M."/>
            <person name="Velazquez E."/>
            <person name="Garcia-Fraile P."/>
            <person name="Martinez-Molina E."/>
        </authorList>
    </citation>
    <scope>NUCLEOTIDE SEQUENCE</scope>
    <source>
        <strain evidence="2">SECRCQ15</strain>
    </source>
</reference>
<feature type="transmembrane region" description="Helical" evidence="1">
    <location>
        <begin position="113"/>
        <end position="133"/>
    </location>
</feature>
<evidence type="ECO:0000313" key="3">
    <source>
        <dbReference type="Proteomes" id="UP001431131"/>
    </source>
</evidence>
<name>A0AAW5E324_9BACI</name>
<organism evidence="2 3">
    <name type="scientific">Fredinandcohnia quinoae</name>
    <dbReference type="NCBI Taxonomy" id="2918902"/>
    <lineage>
        <taxon>Bacteria</taxon>
        <taxon>Bacillati</taxon>
        <taxon>Bacillota</taxon>
        <taxon>Bacilli</taxon>
        <taxon>Bacillales</taxon>
        <taxon>Bacillaceae</taxon>
        <taxon>Fredinandcohnia</taxon>
    </lineage>
</organism>
<feature type="transmembrane region" description="Helical" evidence="1">
    <location>
        <begin position="12"/>
        <end position="31"/>
    </location>
</feature>
<dbReference type="Proteomes" id="UP001431131">
    <property type="component" value="Unassembled WGS sequence"/>
</dbReference>